<protein>
    <submittedName>
        <fullName evidence="1">Uncharacterized protein</fullName>
    </submittedName>
</protein>
<comment type="caution">
    <text evidence="1">The sequence shown here is derived from an EMBL/GenBank/DDBJ whole genome shotgun (WGS) entry which is preliminary data.</text>
</comment>
<gene>
    <name evidence="1" type="ORF">AVEN_141314_1</name>
</gene>
<dbReference type="EMBL" id="BGPR01023630">
    <property type="protein sequence ID" value="GBN90946.1"/>
    <property type="molecule type" value="Genomic_DNA"/>
</dbReference>
<reference evidence="1 2" key="1">
    <citation type="journal article" date="2019" name="Sci. Rep.">
        <title>Orb-weaving spider Araneus ventricosus genome elucidates the spidroin gene catalogue.</title>
        <authorList>
            <person name="Kono N."/>
            <person name="Nakamura H."/>
            <person name="Ohtoshi R."/>
            <person name="Moran D.A.P."/>
            <person name="Shinohara A."/>
            <person name="Yoshida Y."/>
            <person name="Fujiwara M."/>
            <person name="Mori M."/>
            <person name="Tomita M."/>
            <person name="Arakawa K."/>
        </authorList>
    </citation>
    <scope>NUCLEOTIDE SEQUENCE [LARGE SCALE GENOMIC DNA]</scope>
</reference>
<accession>A0A4Y2SUC4</accession>
<evidence type="ECO:0000313" key="2">
    <source>
        <dbReference type="Proteomes" id="UP000499080"/>
    </source>
</evidence>
<dbReference type="Proteomes" id="UP000499080">
    <property type="component" value="Unassembled WGS sequence"/>
</dbReference>
<keyword evidence="2" id="KW-1185">Reference proteome</keyword>
<dbReference type="AlphaFoldDB" id="A0A4Y2SUC4"/>
<organism evidence="1 2">
    <name type="scientific">Araneus ventricosus</name>
    <name type="common">Orbweaver spider</name>
    <name type="synonym">Epeira ventricosa</name>
    <dbReference type="NCBI Taxonomy" id="182803"/>
    <lineage>
        <taxon>Eukaryota</taxon>
        <taxon>Metazoa</taxon>
        <taxon>Ecdysozoa</taxon>
        <taxon>Arthropoda</taxon>
        <taxon>Chelicerata</taxon>
        <taxon>Arachnida</taxon>
        <taxon>Araneae</taxon>
        <taxon>Araneomorphae</taxon>
        <taxon>Entelegynae</taxon>
        <taxon>Araneoidea</taxon>
        <taxon>Araneidae</taxon>
        <taxon>Araneus</taxon>
    </lineage>
</organism>
<name>A0A4Y2SUC4_ARAVE</name>
<evidence type="ECO:0000313" key="1">
    <source>
        <dbReference type="EMBL" id="GBN90946.1"/>
    </source>
</evidence>
<proteinExistence type="predicted"/>
<sequence length="183" mass="21563">MWKREGGGNEFGQCFGYTRLEIERILSVEDMKPRITKKKTILMHSNKQNKLLISVSMFHEEDGLKIEKNQTNTERRLTCSLECVLTSFPLSSPIVCRQERERVPEHLFWMRVENFFGVVCACADRDLFTGLRLMPLISPHCYWSTVCSLLFDGSAYEFEYTTSLEFFDHLSKRFFFNNRSLLF</sequence>